<comment type="caution">
    <text evidence="4">The sequence shown here is derived from an EMBL/GenBank/DDBJ whole genome shotgun (WGS) entry which is preliminary data.</text>
</comment>
<evidence type="ECO:0000313" key="5">
    <source>
        <dbReference type="Proteomes" id="UP001634393"/>
    </source>
</evidence>
<keyword evidence="5" id="KW-1185">Reference proteome</keyword>
<dbReference type="InterPro" id="IPR013103">
    <property type="entry name" value="RVT_2"/>
</dbReference>
<keyword evidence="1" id="KW-0175">Coiled coil</keyword>
<gene>
    <name evidence="4" type="ORF">ACJIZ3_003713</name>
</gene>
<sequence>MLDIDGFNFSILNGMTKSPFTGNPERTKQTLDLIHTDVCGPLSVNARGGFSYFSVPTTPHQVWYGKAPVYSFLRVWGSPAYVKNKKGDKLDSRSTFGFIKNVYEPCVYKKNSGSSIQFIILYVDDILLIGDDIKMLAQTKAWLSSQFSMKDMGDASYVLGIHMHMEYVKSEDNIADPLTKPLSQKVLLPIDGEPRGSHTIQLDGDCSEGIYKELIDLKVLKNVFHTLACTASYNARIGPRYLRKILFLCDINPIIDLEASQSPPPEHAEASDVVIPDKDSFKVGIHSDAEVAAKASKKVKGDNPQVSEPPQGKGYSRIPQLSGPYCFGLPKGGPTPGEYFQESCSPNGFFGFDRGSQKGDNLFRASFRVLRGPSSDPPEPRVSTDSGAQVSIVAPTADISIPTFVPSSEHDLQGYVRINTIVANPTAGSVIGQGQVDNTVGPVSSGLFLDPPLDSSRVQHVTQIGTSSLGRTEHGSGRVVSFSASGKKVLVSSSARDSPLVLDERCIKEQVYDITESETPRHDNIPLDYVLSSSCEPDALSWNLGLSTILPGELKKYEDVSNLRLVQSLFKTFKQMGIQNDETWFSKENMRNRLDEEMAKTKGLSFQNELLNDDIKKLRDENLALQRKRDDLARSNANLEGAIESRLQQAREESRLGAFNDGYDEGYQKCQEELMTFLGTATPRKSASSTRLSSSDQP</sequence>
<reference evidence="4 5" key="1">
    <citation type="submission" date="2024-12" db="EMBL/GenBank/DDBJ databases">
        <title>The unique morphological basis and parallel evolutionary history of personate flowers in Penstemon.</title>
        <authorList>
            <person name="Depatie T.H."/>
            <person name="Wessinger C.A."/>
        </authorList>
    </citation>
    <scope>NUCLEOTIDE SEQUENCE [LARGE SCALE GENOMIC DNA]</scope>
    <source>
        <strain evidence="4">WTNN_2</strain>
        <tissue evidence="4">Leaf</tissue>
    </source>
</reference>
<feature type="coiled-coil region" evidence="1">
    <location>
        <begin position="608"/>
        <end position="635"/>
    </location>
</feature>
<evidence type="ECO:0000259" key="3">
    <source>
        <dbReference type="Pfam" id="PF07727"/>
    </source>
</evidence>
<dbReference type="EMBL" id="JBJXBP010000002">
    <property type="protein sequence ID" value="KAL3846310.1"/>
    <property type="molecule type" value="Genomic_DNA"/>
</dbReference>
<proteinExistence type="predicted"/>
<protein>
    <recommendedName>
        <fullName evidence="3">Reverse transcriptase Ty1/copia-type domain-containing protein</fullName>
    </recommendedName>
</protein>
<dbReference type="Pfam" id="PF07727">
    <property type="entry name" value="RVT_2"/>
    <property type="match status" value="1"/>
</dbReference>
<dbReference type="AlphaFoldDB" id="A0ABD3UD40"/>
<accession>A0ABD3UD40</accession>
<name>A0ABD3UD40_9LAMI</name>
<feature type="region of interest" description="Disordered" evidence="2">
    <location>
        <begin position="293"/>
        <end position="319"/>
    </location>
</feature>
<evidence type="ECO:0000256" key="2">
    <source>
        <dbReference type="SAM" id="MobiDB-lite"/>
    </source>
</evidence>
<feature type="domain" description="Reverse transcriptase Ty1/copia-type" evidence="3">
    <location>
        <begin position="96"/>
        <end position="166"/>
    </location>
</feature>
<organism evidence="4 5">
    <name type="scientific">Penstemon smallii</name>
    <dbReference type="NCBI Taxonomy" id="265156"/>
    <lineage>
        <taxon>Eukaryota</taxon>
        <taxon>Viridiplantae</taxon>
        <taxon>Streptophyta</taxon>
        <taxon>Embryophyta</taxon>
        <taxon>Tracheophyta</taxon>
        <taxon>Spermatophyta</taxon>
        <taxon>Magnoliopsida</taxon>
        <taxon>eudicotyledons</taxon>
        <taxon>Gunneridae</taxon>
        <taxon>Pentapetalae</taxon>
        <taxon>asterids</taxon>
        <taxon>lamiids</taxon>
        <taxon>Lamiales</taxon>
        <taxon>Plantaginaceae</taxon>
        <taxon>Cheloneae</taxon>
        <taxon>Penstemon</taxon>
    </lineage>
</organism>
<evidence type="ECO:0000256" key="1">
    <source>
        <dbReference type="SAM" id="Coils"/>
    </source>
</evidence>
<dbReference type="Proteomes" id="UP001634393">
    <property type="component" value="Unassembled WGS sequence"/>
</dbReference>
<evidence type="ECO:0000313" key="4">
    <source>
        <dbReference type="EMBL" id="KAL3846310.1"/>
    </source>
</evidence>